<dbReference type="GO" id="GO:0006511">
    <property type="term" value="P:ubiquitin-dependent protein catabolic process"/>
    <property type="evidence" value="ECO:0007669"/>
    <property type="project" value="TreeGrafter"/>
</dbReference>
<keyword evidence="1" id="KW-0863">Zinc-finger</keyword>
<comment type="caution">
    <text evidence="4">The sequence shown here is derived from an EMBL/GenBank/DDBJ whole genome shotgun (WGS) entry which is preliminary data.</text>
</comment>
<evidence type="ECO:0000256" key="2">
    <source>
        <dbReference type="SAM" id="MobiDB-lite"/>
    </source>
</evidence>
<dbReference type="Proteomes" id="UP000197138">
    <property type="component" value="Unassembled WGS sequence"/>
</dbReference>
<dbReference type="InterPro" id="IPR001841">
    <property type="entry name" value="Znf_RING"/>
</dbReference>
<proteinExistence type="predicted"/>
<dbReference type="PANTHER" id="PTHR22765:SF396">
    <property type="entry name" value="RING_U-BOX SUPERFAMILY PROTEIN"/>
    <property type="match status" value="1"/>
</dbReference>
<name>A0A218WM60_PUNGR</name>
<dbReference type="Pfam" id="PF13639">
    <property type="entry name" value="zf-RING_2"/>
    <property type="match status" value="1"/>
</dbReference>
<dbReference type="FunFam" id="3.30.40.10:FF:000468">
    <property type="entry name" value="RING/U-box superfamily protein"/>
    <property type="match status" value="1"/>
</dbReference>
<keyword evidence="1" id="KW-0479">Metal-binding</keyword>
<gene>
    <name evidence="4" type="ORF">CDL15_Pgr001445</name>
</gene>
<organism evidence="4 5">
    <name type="scientific">Punica granatum</name>
    <name type="common">Pomegranate</name>
    <dbReference type="NCBI Taxonomy" id="22663"/>
    <lineage>
        <taxon>Eukaryota</taxon>
        <taxon>Viridiplantae</taxon>
        <taxon>Streptophyta</taxon>
        <taxon>Embryophyta</taxon>
        <taxon>Tracheophyta</taxon>
        <taxon>Spermatophyta</taxon>
        <taxon>Magnoliopsida</taxon>
        <taxon>eudicotyledons</taxon>
        <taxon>Gunneridae</taxon>
        <taxon>Pentapetalae</taxon>
        <taxon>rosids</taxon>
        <taxon>malvids</taxon>
        <taxon>Myrtales</taxon>
        <taxon>Lythraceae</taxon>
        <taxon>Punica</taxon>
    </lineage>
</organism>
<dbReference type="GO" id="GO:0008270">
    <property type="term" value="F:zinc ion binding"/>
    <property type="evidence" value="ECO:0007669"/>
    <property type="project" value="UniProtKB-KW"/>
</dbReference>
<evidence type="ECO:0000313" key="5">
    <source>
        <dbReference type="Proteomes" id="UP000197138"/>
    </source>
</evidence>
<protein>
    <recommendedName>
        <fullName evidence="3">RING-type domain-containing protein</fullName>
    </recommendedName>
</protein>
<accession>A0A218WM60</accession>
<dbReference type="EMBL" id="MTKT01003953">
    <property type="protein sequence ID" value="OWM73331.1"/>
    <property type="molecule type" value="Genomic_DNA"/>
</dbReference>
<dbReference type="SMART" id="SM00184">
    <property type="entry name" value="RING"/>
    <property type="match status" value="1"/>
</dbReference>
<feature type="region of interest" description="Disordered" evidence="2">
    <location>
        <begin position="48"/>
        <end position="68"/>
    </location>
</feature>
<dbReference type="Gene3D" id="3.30.40.10">
    <property type="entry name" value="Zinc/RING finger domain, C3HC4 (zinc finger)"/>
    <property type="match status" value="1"/>
</dbReference>
<keyword evidence="1" id="KW-0862">Zinc</keyword>
<dbReference type="InterPro" id="IPR013083">
    <property type="entry name" value="Znf_RING/FYVE/PHD"/>
</dbReference>
<dbReference type="InterPro" id="IPR051826">
    <property type="entry name" value="E3_ubiquitin-ligase_domain"/>
</dbReference>
<dbReference type="PANTHER" id="PTHR22765">
    <property type="entry name" value="RING FINGER AND PROTEASE ASSOCIATED DOMAIN-CONTAINING"/>
    <property type="match status" value="1"/>
</dbReference>
<evidence type="ECO:0000256" key="1">
    <source>
        <dbReference type="PROSITE-ProRule" id="PRU00175"/>
    </source>
</evidence>
<evidence type="ECO:0000313" key="4">
    <source>
        <dbReference type="EMBL" id="OWM73331.1"/>
    </source>
</evidence>
<dbReference type="SUPFAM" id="SSF57850">
    <property type="entry name" value="RING/U-box"/>
    <property type="match status" value="1"/>
</dbReference>
<sequence length="284" mass="31534">MSGGGWRGANDFALAPDELEAGWGYISYPPTPTPTGRSLDPGVVVFPRSVSSNRNDTGRGVLPEPGWPTDVRVVAGPLSLAGPQATQSQVPAPRSTVPENVNPWRARVAMPEPPSPQIFTGQWGMPEQARSEEDSRLTRDEQKAVLKKLKKEIYNPSPKRFSRRVSLYYREQARNGASAAMRNGPDDDDDKRCAICLEDFEPREEVSVTPCDHMFHEECISPWVKSHGQCPVCRSVFCDRLRQNQSSYNNNNARTFMGNELLAQEIASMIQVVEEAIRGGRIGH</sequence>
<feature type="domain" description="RING-type" evidence="3">
    <location>
        <begin position="193"/>
        <end position="234"/>
    </location>
</feature>
<dbReference type="AlphaFoldDB" id="A0A218WM60"/>
<dbReference type="GO" id="GO:0061630">
    <property type="term" value="F:ubiquitin protein ligase activity"/>
    <property type="evidence" value="ECO:0007669"/>
    <property type="project" value="TreeGrafter"/>
</dbReference>
<reference evidence="5" key="1">
    <citation type="journal article" date="2017" name="Plant J.">
        <title>The pomegranate (Punica granatum L.) genome and the genomics of punicalagin biosynthesis.</title>
        <authorList>
            <person name="Qin G."/>
            <person name="Xu C."/>
            <person name="Ming R."/>
            <person name="Tang H."/>
            <person name="Guyot R."/>
            <person name="Kramer E.M."/>
            <person name="Hu Y."/>
            <person name="Yi X."/>
            <person name="Qi Y."/>
            <person name="Xu X."/>
            <person name="Gao Z."/>
            <person name="Pan H."/>
            <person name="Jian J."/>
            <person name="Tian Y."/>
            <person name="Yue Z."/>
            <person name="Xu Y."/>
        </authorList>
    </citation>
    <scope>NUCLEOTIDE SEQUENCE [LARGE SCALE GENOMIC DNA]</scope>
    <source>
        <strain evidence="5">cv. Dabenzi</strain>
    </source>
</reference>
<evidence type="ECO:0000259" key="3">
    <source>
        <dbReference type="PROSITE" id="PS50089"/>
    </source>
</evidence>
<dbReference type="PROSITE" id="PS50089">
    <property type="entry name" value="ZF_RING_2"/>
    <property type="match status" value="1"/>
</dbReference>